<feature type="compositionally biased region" description="Low complexity" evidence="22">
    <location>
        <begin position="1722"/>
        <end position="1735"/>
    </location>
</feature>
<feature type="domain" description="Helicase ATP-binding" evidence="25">
    <location>
        <begin position="619"/>
        <end position="795"/>
    </location>
</feature>
<evidence type="ECO:0000256" key="12">
    <source>
        <dbReference type="ARBA" id="ARBA00023242"/>
    </source>
</evidence>
<dbReference type="GO" id="GO:0003677">
    <property type="term" value="F:DNA binding"/>
    <property type="evidence" value="ECO:0007669"/>
    <property type="project" value="UniProtKB-UniRule"/>
</dbReference>
<dbReference type="GO" id="GO:0005634">
    <property type="term" value="C:nucleus"/>
    <property type="evidence" value="ECO:0007669"/>
    <property type="project" value="UniProtKB-SubCell"/>
</dbReference>
<comment type="function">
    <text evidence="13">Transcription factor required for the formation of correct projections from nociceptive sensory neurons to the dorsal horn of the spinal cord and normal perception of pain.</text>
</comment>
<evidence type="ECO:0000256" key="19">
    <source>
        <dbReference type="ARBA" id="ARBA00079118"/>
    </source>
</evidence>
<evidence type="ECO:0000256" key="21">
    <source>
        <dbReference type="RuleBase" id="RU000682"/>
    </source>
</evidence>
<organism evidence="27 28">
    <name type="scientific">Ovis aries</name>
    <name type="common">Sheep</name>
    <dbReference type="NCBI Taxonomy" id="9940"/>
    <lineage>
        <taxon>Eukaryota</taxon>
        <taxon>Metazoa</taxon>
        <taxon>Chordata</taxon>
        <taxon>Craniata</taxon>
        <taxon>Vertebrata</taxon>
        <taxon>Euteleostomi</taxon>
        <taxon>Mammalia</taxon>
        <taxon>Eutheria</taxon>
        <taxon>Laurasiatheria</taxon>
        <taxon>Artiodactyla</taxon>
        <taxon>Ruminantia</taxon>
        <taxon>Pecora</taxon>
        <taxon>Bovidae</taxon>
        <taxon>Caprinae</taxon>
        <taxon>Ovis</taxon>
    </lineage>
</organism>
<evidence type="ECO:0000256" key="4">
    <source>
        <dbReference type="ARBA" id="ARBA00022741"/>
    </source>
</evidence>
<evidence type="ECO:0000259" key="24">
    <source>
        <dbReference type="PROSITE" id="PS50803"/>
    </source>
</evidence>
<feature type="compositionally biased region" description="Basic and acidic residues" evidence="22">
    <location>
        <begin position="424"/>
        <end position="437"/>
    </location>
</feature>
<keyword evidence="3" id="KW-0217">Developmental protein</keyword>
<feature type="compositionally biased region" description="Basic and acidic residues" evidence="22">
    <location>
        <begin position="1588"/>
        <end position="1605"/>
    </location>
</feature>
<evidence type="ECO:0000259" key="26">
    <source>
        <dbReference type="PROSITE" id="PS51194"/>
    </source>
</evidence>
<dbReference type="EMBL" id="JAEMGP010000025">
    <property type="protein sequence ID" value="KAG5194788.1"/>
    <property type="molecule type" value="Genomic_DNA"/>
</dbReference>
<dbReference type="CDD" id="cd18793">
    <property type="entry name" value="SF2_C_SNF"/>
    <property type="match status" value="1"/>
</dbReference>
<proteinExistence type="inferred from homology"/>
<dbReference type="FunFam" id="1.10.10.60:FF:000126">
    <property type="entry name" value="dorsal root ganglia homeobox protein-like"/>
    <property type="match status" value="1"/>
</dbReference>
<dbReference type="FunFam" id="3.40.50.300:FF:000863">
    <property type="entry name" value="DNA excision repair protein ERCC-6"/>
    <property type="match status" value="1"/>
</dbReference>
<evidence type="ECO:0000256" key="16">
    <source>
        <dbReference type="ARBA" id="ARBA00071998"/>
    </source>
</evidence>
<reference evidence="27 28" key="1">
    <citation type="submission" date="2020-12" db="EMBL/GenBank/DDBJ databases">
        <title>De novo assembly of Tibetan sheep genome.</title>
        <authorList>
            <person name="Li X."/>
        </authorList>
    </citation>
    <scope>NUCLEOTIDE SEQUENCE [LARGE SCALE GENOMIC DNA]</scope>
    <source>
        <tissue evidence="27">Heart</tissue>
    </source>
</reference>
<comment type="similarity">
    <text evidence="2">Belongs to the SNF2/RAD54 helicase family.</text>
</comment>
<dbReference type="Gene3D" id="3.40.50.300">
    <property type="entry name" value="P-loop containing nucleotide triphosphate hydrolases"/>
    <property type="match status" value="1"/>
</dbReference>
<keyword evidence="7" id="KW-0067">ATP-binding</keyword>
<dbReference type="Pfam" id="PF00271">
    <property type="entry name" value="Helicase_C"/>
    <property type="match status" value="1"/>
</dbReference>
<feature type="region of interest" description="Disordered" evidence="22">
    <location>
        <begin position="1109"/>
        <end position="1259"/>
    </location>
</feature>
<gene>
    <name evidence="27" type="ORF">JEQ12_013064</name>
</gene>
<keyword evidence="5" id="KW-0378">Hydrolase</keyword>
<dbReference type="SMART" id="SM00490">
    <property type="entry name" value="HELICc"/>
    <property type="match status" value="1"/>
</dbReference>
<evidence type="ECO:0000256" key="17">
    <source>
        <dbReference type="ARBA" id="ARBA00076356"/>
    </source>
</evidence>
<dbReference type="SMART" id="SM00389">
    <property type="entry name" value="HOX"/>
    <property type="match status" value="1"/>
</dbReference>
<dbReference type="Gene3D" id="3.40.50.10810">
    <property type="entry name" value="Tandem AAA-ATPase domain"/>
    <property type="match status" value="1"/>
</dbReference>
<evidence type="ECO:0000256" key="14">
    <source>
        <dbReference type="ARBA" id="ARBA00064347"/>
    </source>
</evidence>
<feature type="region of interest" description="Disordered" evidence="22">
    <location>
        <begin position="1719"/>
        <end position="1762"/>
    </location>
</feature>
<dbReference type="GO" id="GO:0008094">
    <property type="term" value="F:ATP-dependent activity, acting on DNA"/>
    <property type="evidence" value="ECO:0007669"/>
    <property type="project" value="TreeGrafter"/>
</dbReference>
<accession>A0A835ZK84</accession>
<keyword evidence="10 20" id="KW-0371">Homeobox</keyword>
<keyword evidence="4" id="KW-0547">Nucleotide-binding</keyword>
<comment type="subcellular location">
    <subcellularLocation>
        <location evidence="1 20 21">Nucleus</location>
    </subcellularLocation>
</comment>
<dbReference type="CDD" id="cd21397">
    <property type="entry name" value="cc_ERCC-6_N"/>
    <property type="match status" value="1"/>
</dbReference>
<dbReference type="CDD" id="cd18000">
    <property type="entry name" value="DEXHc_ERCC6"/>
    <property type="match status" value="1"/>
</dbReference>
<evidence type="ECO:0000313" key="27">
    <source>
        <dbReference type="EMBL" id="KAG5194788.1"/>
    </source>
</evidence>
<evidence type="ECO:0000256" key="2">
    <source>
        <dbReference type="ARBA" id="ARBA00007025"/>
    </source>
</evidence>
<dbReference type="PROSITE" id="PS50803">
    <property type="entry name" value="OAR"/>
    <property type="match status" value="1"/>
</dbReference>
<feature type="compositionally biased region" description="Basic and acidic residues" evidence="22">
    <location>
        <begin position="139"/>
        <end position="148"/>
    </location>
</feature>
<evidence type="ECO:0000256" key="10">
    <source>
        <dbReference type="ARBA" id="ARBA00023155"/>
    </source>
</evidence>
<feature type="region of interest" description="Disordered" evidence="22">
    <location>
        <begin position="98"/>
        <end position="172"/>
    </location>
</feature>
<feature type="compositionally biased region" description="Polar residues" evidence="22">
    <location>
        <begin position="154"/>
        <end position="169"/>
    </location>
</feature>
<dbReference type="InterPro" id="IPR017970">
    <property type="entry name" value="Homeobox_CS"/>
</dbReference>
<dbReference type="FunFam" id="3.40.50.10810:FF:000042">
    <property type="entry name" value="SNF2 family helicase-like protein"/>
    <property type="match status" value="1"/>
</dbReference>
<dbReference type="PANTHER" id="PTHR45629:SF7">
    <property type="entry name" value="DNA EXCISION REPAIR PROTEIN ERCC-6-RELATED"/>
    <property type="match status" value="1"/>
</dbReference>
<dbReference type="Pfam" id="PF03826">
    <property type="entry name" value="OAR"/>
    <property type="match status" value="1"/>
</dbReference>
<evidence type="ECO:0000256" key="3">
    <source>
        <dbReference type="ARBA" id="ARBA00022473"/>
    </source>
</evidence>
<comment type="subunit">
    <text evidence="14">Interacts with RGMB.</text>
</comment>
<evidence type="ECO:0000256" key="22">
    <source>
        <dbReference type="SAM" id="MobiDB-lite"/>
    </source>
</evidence>
<feature type="domain" description="Homeobox" evidence="23">
    <location>
        <begin position="1530"/>
        <end position="1590"/>
    </location>
</feature>
<dbReference type="PANTHER" id="PTHR45629">
    <property type="entry name" value="SNF2/RAD54 FAMILY MEMBER"/>
    <property type="match status" value="1"/>
</dbReference>
<dbReference type="GO" id="GO:0006283">
    <property type="term" value="P:transcription-coupled nucleotide-excision repair"/>
    <property type="evidence" value="ECO:0007669"/>
    <property type="project" value="TreeGrafter"/>
</dbReference>
<keyword evidence="8" id="KW-0805">Transcription regulation</keyword>
<dbReference type="InterPro" id="IPR001356">
    <property type="entry name" value="HD"/>
</dbReference>
<feature type="region of interest" description="Disordered" evidence="22">
    <location>
        <begin position="1273"/>
        <end position="1344"/>
    </location>
</feature>
<dbReference type="SUPFAM" id="SSF52540">
    <property type="entry name" value="P-loop containing nucleoside triphosphate hydrolases"/>
    <property type="match status" value="2"/>
</dbReference>
<evidence type="ECO:0000256" key="5">
    <source>
        <dbReference type="ARBA" id="ARBA00022801"/>
    </source>
</evidence>
<dbReference type="InterPro" id="IPR050496">
    <property type="entry name" value="SNF2_RAD54_helicase_repair"/>
</dbReference>
<dbReference type="PROSITE" id="PS50071">
    <property type="entry name" value="HOMEOBOX_2"/>
    <property type="match status" value="1"/>
</dbReference>
<dbReference type="CDD" id="cd00086">
    <property type="entry name" value="homeodomain"/>
    <property type="match status" value="1"/>
</dbReference>
<evidence type="ECO:0000256" key="20">
    <source>
        <dbReference type="PROSITE-ProRule" id="PRU00108"/>
    </source>
</evidence>
<dbReference type="SMART" id="SM00487">
    <property type="entry name" value="DEXDc"/>
    <property type="match status" value="1"/>
</dbReference>
<evidence type="ECO:0000256" key="1">
    <source>
        <dbReference type="ARBA" id="ARBA00004123"/>
    </source>
</evidence>
<feature type="DNA-binding region" description="Homeobox" evidence="20">
    <location>
        <begin position="1532"/>
        <end position="1591"/>
    </location>
</feature>
<dbReference type="InterPro" id="IPR009057">
    <property type="entry name" value="Homeodomain-like_sf"/>
</dbReference>
<feature type="compositionally biased region" description="Low complexity" evidence="22">
    <location>
        <begin position="408"/>
        <end position="423"/>
    </location>
</feature>
<dbReference type="SUPFAM" id="SSF46689">
    <property type="entry name" value="Homeodomain-like"/>
    <property type="match status" value="1"/>
</dbReference>
<feature type="compositionally biased region" description="Basic and acidic residues" evidence="22">
    <location>
        <begin position="1750"/>
        <end position="1762"/>
    </location>
</feature>
<feature type="compositionally biased region" description="Basic and acidic residues" evidence="22">
    <location>
        <begin position="1247"/>
        <end position="1259"/>
    </location>
</feature>
<dbReference type="GO" id="GO:0004386">
    <property type="term" value="F:helicase activity"/>
    <property type="evidence" value="ECO:0007669"/>
    <property type="project" value="UniProtKB-KW"/>
</dbReference>
<name>A0A835ZK84_SHEEP</name>
<feature type="compositionally biased region" description="Pro residues" evidence="22">
    <location>
        <begin position="1609"/>
        <end position="1622"/>
    </location>
</feature>
<feature type="compositionally biased region" description="Basic residues" evidence="22">
    <location>
        <begin position="1321"/>
        <end position="1330"/>
    </location>
</feature>
<keyword evidence="12 20" id="KW-0539">Nucleus</keyword>
<evidence type="ECO:0000256" key="13">
    <source>
        <dbReference type="ARBA" id="ARBA00058719"/>
    </source>
</evidence>
<sequence>MRANAAPTVRLRRLNPCARSLSEAFATLPEILLAGLDGNAASLGAPFDRKAGASCGEKVRAPPNLHFPSAQHSIPHLHRSSPTVGCLVQTLALPPPPIPAVSFDSDSLKRMPNERIPHSSQTQEPDCSQSQDVSGSEEGTVKQEKDGDMDLGQSLPSCSSADGPSTSTEGCLLELPRRGPALLHIDRHQIQAVEPSAQALELQGLGVDVYDQDVLEQGVLQQVDSAIHEANRVAQLAEAEKEYRSVLDDLTSCTTSLRQIDRIIEQLGPQAATNKDVSRKLDSVKRQKYNKEQQLKKITAKQKRLQAVLGGAEVKVELGPGSLEEEDAEAEPSCLGSMLMPAQEAAWEELVRTGQMTPFGTKIPQKQEKKPRKLMLNEASGFEKYLADQAKLSFERKKQACNRRAAKKASASATSELSSTLSENKPDERGKVVSKTDKRLKKHIKKLQKRALQLQGQVGLLKGKKPWDCDVSPQAQGASEGEESEYLPTEEELEEAVGADLPGEGADWEQRLVLNRRKRQKKVTVQEIDDDFFPSSGEEAEGTGGGRKVVRCRDDGDEDYYKQRLRRWNKLRLKDREERSRREDGSEESDAELDEGFKMPGFLFRKLFKYQQTGVRWLWELHCQQAGGILGDEMGLGKTIQIIAFLAGLSYSKIRTRGSNYRFEGLGPTIIVCPTTVMHQWVKEFHTWWPPFRVAVLHETGSFTHKKERLVRDIAHCHGILITSYSYIRLMQDDISRHDWHYVILDEGHKIRNPNAAITLACKQFRTPHRIILSGSPMQNNLRELWSLFDFIFPGKLGTLPVFMEQFSVPITMGGYSNASPVQVKTAYKCACVLRDTINPYLLRRMKSDVKMSLSLPDKNEQVLFCRLTDEQHKVYQNFVDSKEVYRILNGEMQIFSGLVALRKICNHPDLFSGGPKSLKGAPDEELGEDEFGYWKRSGKMIVVESLLKIWHKQGQRVLLFSQSRQMLDILEVFLRAQKYSYLKMDGTTAIASRQPLIARYNEDTSVFVFLLTTRVGGLGVNLTGANRVIIYDPDWNPSTDTQARERAWRIGQKKQVTVYRLLTAGTIEEKIYHRQIFKQFLTNRVLKDPKQRRFFKSNDLYELFTLSSPDTSQSTETSAIFAGTGSDVQTPRRHLKRRLQQACGTDPNVPVGRQFPDGKTSANAAVSSEERPAAPGSEVRAGTSDQGIPLKDAVQTPHSLTSSERLGEEADAVSRPRESLVIHENGDSSGSPRIGRTCGTSGEESINEKESLSDKRERCQVQREPLWENEQTENNCYKHKSKMKHHVAEEAREKHLRSNQKPESSKHRRDAKFEGTRIPHLVKKRQYRRRASENESEAKERSHDDYVLEKLFRKSVGVHSVMKHDAIVDGASPDCVLVEAEANREQIRSEKELQFLPAASLFNISKGKMPGVCLDPDEGFGQQLSVFCRPDCKQNGHVAGQLQQDQLEVDRREDRNPLLVIHTNNRGKEPPGGLPSPARWGDIRDESFLELALCTQNSVKTLNEQDQSMGTAPFGNHSTGDFDDGFLRRKQRRNRTTFTLQQLEALEAVFAQTHYPDVFTREELAMKINLTEARVQVWFQNRRAKWRKTERGASDQEPGAKEPMAEVTPPPVRNLNSPPPGDQARSKKEALEAQQSLGRTVGPTGPFFPSCLPGTLLNTATYAQALSHVASLKGGPLCSCCVPDPMGLSFLPTYGCQTNRTASVAALRMKAREHSEAVLQSANLLPSTSNSPSPVAKPAPPDGSQDKTPPGKEQSEREKSV</sequence>
<evidence type="ECO:0000256" key="15">
    <source>
        <dbReference type="ARBA" id="ARBA00070091"/>
    </source>
</evidence>
<evidence type="ECO:0000256" key="9">
    <source>
        <dbReference type="ARBA" id="ARBA00023125"/>
    </source>
</evidence>
<keyword evidence="6" id="KW-0347">Helicase</keyword>
<dbReference type="GO" id="GO:0016787">
    <property type="term" value="F:hydrolase activity"/>
    <property type="evidence" value="ECO:0007669"/>
    <property type="project" value="UniProtKB-KW"/>
</dbReference>
<dbReference type="Pfam" id="PF00046">
    <property type="entry name" value="Homeodomain"/>
    <property type="match status" value="1"/>
</dbReference>
<feature type="compositionally biased region" description="Basic and acidic residues" evidence="22">
    <location>
        <begin position="1331"/>
        <end position="1344"/>
    </location>
</feature>
<dbReference type="InterPro" id="IPR049730">
    <property type="entry name" value="SNF2/RAD54-like_C"/>
</dbReference>
<feature type="compositionally biased region" description="Basic and acidic residues" evidence="22">
    <location>
        <begin position="106"/>
        <end position="117"/>
    </location>
</feature>
<keyword evidence="9 20" id="KW-0238">DNA-binding</keyword>
<dbReference type="InterPro" id="IPR059240">
    <property type="entry name" value="cc_ERCC-6_N"/>
</dbReference>
<dbReference type="PROSITE" id="PS51194">
    <property type="entry name" value="HELICASE_CTER"/>
    <property type="match status" value="1"/>
</dbReference>
<evidence type="ECO:0000313" key="28">
    <source>
        <dbReference type="Proteomes" id="UP000664991"/>
    </source>
</evidence>
<evidence type="ECO:0000259" key="25">
    <source>
        <dbReference type="PROSITE" id="PS51192"/>
    </source>
</evidence>
<dbReference type="Proteomes" id="UP000664991">
    <property type="component" value="Unassembled WGS sequence"/>
</dbReference>
<dbReference type="InterPro" id="IPR038718">
    <property type="entry name" value="SNF2-like_sf"/>
</dbReference>
<feature type="domain" description="Helicase C-terminal" evidence="26">
    <location>
        <begin position="943"/>
        <end position="1102"/>
    </location>
</feature>
<comment type="caution">
    <text evidence="27">The sequence shown here is derived from an EMBL/GenBank/DDBJ whole genome shotgun (WGS) entry which is preliminary data.</text>
</comment>
<evidence type="ECO:0000256" key="11">
    <source>
        <dbReference type="ARBA" id="ARBA00023163"/>
    </source>
</evidence>
<feature type="compositionally biased region" description="Basic and acidic residues" evidence="22">
    <location>
        <begin position="1206"/>
        <end position="1227"/>
    </location>
</feature>
<protein>
    <recommendedName>
        <fullName evidence="16">DNA excision repair protein ERCC-6</fullName>
    </recommendedName>
    <alternativeName>
        <fullName evidence="17">ATP-dependent helicase ERCC6</fullName>
    </alternativeName>
    <alternativeName>
        <fullName evidence="19">Cockayne syndrome protein CSB</fullName>
    </alternativeName>
    <alternativeName>
        <fullName evidence="15">Dorsal root ganglia homeobox protein</fullName>
    </alternativeName>
    <alternativeName>
        <fullName evidence="18">Paired-related homeobox protein-like 1</fullName>
    </alternativeName>
</protein>
<feature type="compositionally biased region" description="Polar residues" evidence="22">
    <location>
        <begin position="118"/>
        <end position="134"/>
    </location>
</feature>
<feature type="domain" description="OAR" evidence="24">
    <location>
        <begin position="1703"/>
        <end position="1716"/>
    </location>
</feature>
<dbReference type="Pfam" id="PF00176">
    <property type="entry name" value="SNF2-rel_dom"/>
    <property type="match status" value="1"/>
</dbReference>
<dbReference type="PROSITE" id="PS51192">
    <property type="entry name" value="HELICASE_ATP_BIND_1"/>
    <property type="match status" value="1"/>
</dbReference>
<evidence type="ECO:0000256" key="18">
    <source>
        <dbReference type="ARBA" id="ARBA00078248"/>
    </source>
</evidence>
<dbReference type="PROSITE" id="PS00027">
    <property type="entry name" value="HOMEOBOX_1"/>
    <property type="match status" value="1"/>
</dbReference>
<keyword evidence="11" id="KW-0804">Transcription</keyword>
<dbReference type="InterPro" id="IPR014001">
    <property type="entry name" value="Helicase_ATP-bd"/>
</dbReference>
<evidence type="ECO:0000259" key="23">
    <source>
        <dbReference type="PROSITE" id="PS50071"/>
    </source>
</evidence>
<evidence type="ECO:0000256" key="8">
    <source>
        <dbReference type="ARBA" id="ARBA00023015"/>
    </source>
</evidence>
<dbReference type="InterPro" id="IPR001650">
    <property type="entry name" value="Helicase_C-like"/>
</dbReference>
<feature type="region of interest" description="Disordered" evidence="22">
    <location>
        <begin position="405"/>
        <end position="437"/>
    </location>
</feature>
<dbReference type="GO" id="GO:0005524">
    <property type="term" value="F:ATP binding"/>
    <property type="evidence" value="ECO:0007669"/>
    <property type="project" value="UniProtKB-KW"/>
</dbReference>
<dbReference type="GO" id="GO:0000981">
    <property type="term" value="F:DNA-binding transcription factor activity, RNA polymerase II-specific"/>
    <property type="evidence" value="ECO:0007669"/>
    <property type="project" value="InterPro"/>
</dbReference>
<dbReference type="InterPro" id="IPR003654">
    <property type="entry name" value="OAR_dom"/>
</dbReference>
<evidence type="ECO:0000256" key="6">
    <source>
        <dbReference type="ARBA" id="ARBA00022806"/>
    </source>
</evidence>
<feature type="region of interest" description="Disordered" evidence="22">
    <location>
        <begin position="1587"/>
        <end position="1645"/>
    </location>
</feature>
<feature type="compositionally biased region" description="Polar residues" evidence="22">
    <location>
        <begin position="1109"/>
        <end position="1119"/>
    </location>
</feature>
<evidence type="ECO:0000256" key="7">
    <source>
        <dbReference type="ARBA" id="ARBA00022840"/>
    </source>
</evidence>
<dbReference type="Gene3D" id="1.10.10.60">
    <property type="entry name" value="Homeodomain-like"/>
    <property type="match status" value="1"/>
</dbReference>
<dbReference type="InterPro" id="IPR000330">
    <property type="entry name" value="SNF2_N"/>
</dbReference>
<dbReference type="InterPro" id="IPR027417">
    <property type="entry name" value="P-loop_NTPase"/>
</dbReference>